<sequence length="590" mass="64617">MYVRTDELLLNRYKITSKLGSGGFSEVYEAFDTRMERVVAIKQIHVDRRSAERVIREARTVALLNHPNIVTLHEFEEDGDDYYLIMELIEGVPLSKILARLAPLPVEEALVVAGQICRALTAAHEHGIVHRDIKPENVMVLNDGRLKVMDFGIATIKGASTTTSGDIIGTFSYMSPEQARGDIVDERSDIFSLGTLLYEMLTDAIPFSGESANETLNQVQKSDPPPPSAINALIDAPVDAVVMRALEKDPDERYESAFEFRVSLEGMLGDTALPEKTLALMMERYGRYAEGHTQYELAGWRGNLWLFFDEHGEPAARTAIAMLLAAPFFPILHSWFGIPRSLTLFGAATIFLMVLLLPGYGVGLTLVLLAAATATHSTGVFIVALALAVPYWATISRWRPALSVWPAAGAVFGFLRIPFVFPVAVGLLAGPVTAAFIAGLGCLVFELVNIFAADTTAPMLVQSYGLWSMLGGETDAINVVQLMSGPFIENPFLLLQPVLWAIVATTTSFIKRKGRWLSAVLSGFVVLVLGYQGAFANLDSNSMDTSALMQDLSFSLIILLLLPIIRPPKEYEHRSESADEQAPHRIQGGD</sequence>
<feature type="domain" description="Protein kinase" evidence="9">
    <location>
        <begin position="13"/>
        <end position="268"/>
    </location>
</feature>
<keyword evidence="3" id="KW-0808">Transferase</keyword>
<dbReference type="SUPFAM" id="SSF56112">
    <property type="entry name" value="Protein kinase-like (PK-like)"/>
    <property type="match status" value="1"/>
</dbReference>
<evidence type="ECO:0000256" key="6">
    <source>
        <dbReference type="ARBA" id="ARBA00022840"/>
    </source>
</evidence>
<feature type="transmembrane region" description="Helical" evidence="8">
    <location>
        <begin position="435"/>
        <end position="453"/>
    </location>
</feature>
<dbReference type="PROSITE" id="PS00107">
    <property type="entry name" value="PROTEIN_KINASE_ATP"/>
    <property type="match status" value="1"/>
</dbReference>
<keyword evidence="5" id="KW-0418">Kinase</keyword>
<evidence type="ECO:0000256" key="3">
    <source>
        <dbReference type="ARBA" id="ARBA00022679"/>
    </source>
</evidence>
<feature type="transmembrane region" description="Helical" evidence="8">
    <location>
        <begin position="319"/>
        <end position="338"/>
    </location>
</feature>
<evidence type="ECO:0000259" key="9">
    <source>
        <dbReference type="PROSITE" id="PS50011"/>
    </source>
</evidence>
<dbReference type="InterPro" id="IPR017441">
    <property type="entry name" value="Protein_kinase_ATP_BS"/>
</dbReference>
<evidence type="ECO:0000256" key="7">
    <source>
        <dbReference type="PROSITE-ProRule" id="PRU10141"/>
    </source>
</evidence>
<feature type="transmembrane region" description="Helical" evidence="8">
    <location>
        <begin position="547"/>
        <end position="565"/>
    </location>
</feature>
<gene>
    <name evidence="10" type="ORF">A2074_08080</name>
</gene>
<feature type="transmembrane region" description="Helical" evidence="8">
    <location>
        <begin position="344"/>
        <end position="371"/>
    </location>
</feature>
<dbReference type="SMART" id="SM00220">
    <property type="entry name" value="S_TKc"/>
    <property type="match status" value="1"/>
</dbReference>
<keyword evidence="8" id="KW-0812">Transmembrane</keyword>
<protein>
    <recommendedName>
        <fullName evidence="1">non-specific serine/threonine protein kinase</fullName>
        <ecNumber evidence="1">2.7.11.1</ecNumber>
    </recommendedName>
</protein>
<feature type="binding site" evidence="7">
    <location>
        <position position="42"/>
    </location>
    <ligand>
        <name>ATP</name>
        <dbReference type="ChEBI" id="CHEBI:30616"/>
    </ligand>
</feature>
<comment type="caution">
    <text evidence="10">The sequence shown here is derived from an EMBL/GenBank/DDBJ whole genome shotgun (WGS) entry which is preliminary data.</text>
</comment>
<name>A0A1F2USV6_9ACTN</name>
<evidence type="ECO:0000256" key="8">
    <source>
        <dbReference type="SAM" id="Phobius"/>
    </source>
</evidence>
<evidence type="ECO:0000256" key="1">
    <source>
        <dbReference type="ARBA" id="ARBA00012513"/>
    </source>
</evidence>
<dbReference type="FunFam" id="1.10.510.10:FF:000021">
    <property type="entry name" value="Serine/threonine protein kinase"/>
    <property type="match status" value="1"/>
</dbReference>
<dbReference type="PROSITE" id="PS00108">
    <property type="entry name" value="PROTEIN_KINASE_ST"/>
    <property type="match status" value="1"/>
</dbReference>
<dbReference type="Pfam" id="PF00069">
    <property type="entry name" value="Pkinase"/>
    <property type="match status" value="1"/>
</dbReference>
<evidence type="ECO:0000256" key="2">
    <source>
        <dbReference type="ARBA" id="ARBA00022527"/>
    </source>
</evidence>
<dbReference type="GO" id="GO:0004674">
    <property type="term" value="F:protein serine/threonine kinase activity"/>
    <property type="evidence" value="ECO:0007669"/>
    <property type="project" value="UniProtKB-KW"/>
</dbReference>
<dbReference type="Proteomes" id="UP000178086">
    <property type="component" value="Unassembled WGS sequence"/>
</dbReference>
<keyword evidence="6 7" id="KW-0067">ATP-binding</keyword>
<keyword evidence="4 7" id="KW-0547">Nucleotide-binding</keyword>
<organism evidence="10 11">
    <name type="scientific">Candidatus Aquicultor primus</name>
    <dbReference type="NCBI Taxonomy" id="1797195"/>
    <lineage>
        <taxon>Bacteria</taxon>
        <taxon>Bacillati</taxon>
        <taxon>Actinomycetota</taxon>
        <taxon>Candidatus Aquicultoria</taxon>
        <taxon>Candidatus Aquicultorales</taxon>
        <taxon>Candidatus Aquicultoraceae</taxon>
        <taxon>Candidatus Aquicultor</taxon>
    </lineage>
</organism>
<feature type="transmembrane region" description="Helical" evidence="8">
    <location>
        <begin position="517"/>
        <end position="535"/>
    </location>
</feature>
<feature type="transmembrane region" description="Helical" evidence="8">
    <location>
        <begin position="407"/>
        <end position="428"/>
    </location>
</feature>
<dbReference type="CDD" id="cd14014">
    <property type="entry name" value="STKc_PknB_like"/>
    <property type="match status" value="1"/>
</dbReference>
<dbReference type="InterPro" id="IPR000719">
    <property type="entry name" value="Prot_kinase_dom"/>
</dbReference>
<evidence type="ECO:0000313" key="10">
    <source>
        <dbReference type="EMBL" id="OFW36029.1"/>
    </source>
</evidence>
<dbReference type="Gene3D" id="3.30.200.20">
    <property type="entry name" value="Phosphorylase Kinase, domain 1"/>
    <property type="match status" value="1"/>
</dbReference>
<reference evidence="10 11" key="1">
    <citation type="journal article" date="2016" name="Nat. Commun.">
        <title>Thousands of microbial genomes shed light on interconnected biogeochemical processes in an aquifer system.</title>
        <authorList>
            <person name="Anantharaman K."/>
            <person name="Brown C.T."/>
            <person name="Hug L.A."/>
            <person name="Sharon I."/>
            <person name="Castelle C.J."/>
            <person name="Probst A.J."/>
            <person name="Thomas B.C."/>
            <person name="Singh A."/>
            <person name="Wilkins M.J."/>
            <person name="Karaoz U."/>
            <person name="Brodie E.L."/>
            <person name="Williams K.H."/>
            <person name="Hubbard S.S."/>
            <person name="Banfield J.F."/>
        </authorList>
    </citation>
    <scope>NUCLEOTIDE SEQUENCE [LARGE SCALE GENOMIC DNA]</scope>
</reference>
<evidence type="ECO:0000256" key="5">
    <source>
        <dbReference type="ARBA" id="ARBA00022777"/>
    </source>
</evidence>
<dbReference type="GO" id="GO:0005524">
    <property type="term" value="F:ATP binding"/>
    <property type="evidence" value="ECO:0007669"/>
    <property type="project" value="UniProtKB-UniRule"/>
</dbReference>
<evidence type="ECO:0000313" key="11">
    <source>
        <dbReference type="Proteomes" id="UP000178086"/>
    </source>
</evidence>
<dbReference type="PANTHER" id="PTHR43289">
    <property type="entry name" value="MITOGEN-ACTIVATED PROTEIN KINASE KINASE KINASE 20-RELATED"/>
    <property type="match status" value="1"/>
</dbReference>
<keyword evidence="8" id="KW-1133">Transmembrane helix</keyword>
<dbReference type="InterPro" id="IPR011009">
    <property type="entry name" value="Kinase-like_dom_sf"/>
</dbReference>
<keyword evidence="8" id="KW-0472">Membrane</keyword>
<proteinExistence type="predicted"/>
<dbReference type="EMBL" id="MELI01000002">
    <property type="protein sequence ID" value="OFW36029.1"/>
    <property type="molecule type" value="Genomic_DNA"/>
</dbReference>
<feature type="transmembrane region" description="Helical" evidence="8">
    <location>
        <begin position="378"/>
        <end position="395"/>
    </location>
</feature>
<dbReference type="EC" id="2.7.11.1" evidence="1"/>
<evidence type="ECO:0000256" key="4">
    <source>
        <dbReference type="ARBA" id="ARBA00022741"/>
    </source>
</evidence>
<dbReference type="PANTHER" id="PTHR43289:SF6">
    <property type="entry name" value="SERINE_THREONINE-PROTEIN KINASE NEKL-3"/>
    <property type="match status" value="1"/>
</dbReference>
<dbReference type="InterPro" id="IPR008271">
    <property type="entry name" value="Ser/Thr_kinase_AS"/>
</dbReference>
<accession>A0A1F2USV6</accession>
<dbReference type="Gene3D" id="1.10.510.10">
    <property type="entry name" value="Transferase(Phosphotransferase) domain 1"/>
    <property type="match status" value="1"/>
</dbReference>
<dbReference type="AlphaFoldDB" id="A0A1F2USV6"/>
<keyword evidence="2" id="KW-0723">Serine/threonine-protein kinase</keyword>
<dbReference type="PROSITE" id="PS50011">
    <property type="entry name" value="PROTEIN_KINASE_DOM"/>
    <property type="match status" value="1"/>
</dbReference>